<comment type="caution">
    <text evidence="1">The sequence shown here is derived from an EMBL/GenBank/DDBJ whole genome shotgun (WGS) entry which is preliminary data.</text>
</comment>
<gene>
    <name evidence="1" type="ORF">ENW00_07315</name>
</gene>
<dbReference type="EMBL" id="DTIN01000030">
    <property type="protein sequence ID" value="HFX13937.1"/>
    <property type="molecule type" value="Genomic_DNA"/>
</dbReference>
<name>A0A7C3RMY4_DICTH</name>
<proteinExistence type="predicted"/>
<protein>
    <submittedName>
        <fullName evidence="1">Uncharacterized protein</fullName>
    </submittedName>
</protein>
<reference evidence="1" key="1">
    <citation type="journal article" date="2020" name="mSystems">
        <title>Genome- and Community-Level Interaction Insights into Carbon Utilization and Element Cycling Functions of Hydrothermarchaeota in Hydrothermal Sediment.</title>
        <authorList>
            <person name="Zhou Z."/>
            <person name="Liu Y."/>
            <person name="Xu W."/>
            <person name="Pan J."/>
            <person name="Luo Z.H."/>
            <person name="Li M."/>
        </authorList>
    </citation>
    <scope>NUCLEOTIDE SEQUENCE [LARGE SCALE GENOMIC DNA]</scope>
    <source>
        <strain evidence="1">SpSt-81</strain>
    </source>
</reference>
<sequence>MSITEELIKKIANDLGIDFEDITKESLKAFLQEKRRRIKIDILEILDRYKVTSSRELEEKIFKEEVPEHPAWEDLILLENLEETLKIIEENIRNIP</sequence>
<accession>A0A7C3RMY4</accession>
<organism evidence="1">
    <name type="scientific">Dictyoglomus thermophilum</name>
    <dbReference type="NCBI Taxonomy" id="14"/>
    <lineage>
        <taxon>Bacteria</taxon>
        <taxon>Pseudomonadati</taxon>
        <taxon>Dictyoglomota</taxon>
        <taxon>Dictyoglomia</taxon>
        <taxon>Dictyoglomales</taxon>
        <taxon>Dictyoglomaceae</taxon>
        <taxon>Dictyoglomus</taxon>
    </lineage>
</organism>
<dbReference type="AlphaFoldDB" id="A0A7C3RMY4"/>
<evidence type="ECO:0000313" key="1">
    <source>
        <dbReference type="EMBL" id="HFX13937.1"/>
    </source>
</evidence>